<evidence type="ECO:0000313" key="1">
    <source>
        <dbReference type="EMBL" id="RIA89449.1"/>
    </source>
</evidence>
<evidence type="ECO:0000313" key="2">
    <source>
        <dbReference type="Proteomes" id="UP000265703"/>
    </source>
</evidence>
<dbReference type="AlphaFoldDB" id="A0A397SWS4"/>
<organism evidence="1 2">
    <name type="scientific">Glomus cerebriforme</name>
    <dbReference type="NCBI Taxonomy" id="658196"/>
    <lineage>
        <taxon>Eukaryota</taxon>
        <taxon>Fungi</taxon>
        <taxon>Fungi incertae sedis</taxon>
        <taxon>Mucoromycota</taxon>
        <taxon>Glomeromycotina</taxon>
        <taxon>Glomeromycetes</taxon>
        <taxon>Glomerales</taxon>
        <taxon>Glomeraceae</taxon>
        <taxon>Glomus</taxon>
    </lineage>
</organism>
<proteinExistence type="predicted"/>
<protein>
    <submittedName>
        <fullName evidence="1">Uncharacterized protein</fullName>
    </submittedName>
</protein>
<accession>A0A397SWS4</accession>
<dbReference type="EMBL" id="QKYT01000219">
    <property type="protein sequence ID" value="RIA89449.1"/>
    <property type="molecule type" value="Genomic_DNA"/>
</dbReference>
<reference evidence="1 2" key="1">
    <citation type="submission" date="2018-06" db="EMBL/GenBank/DDBJ databases">
        <title>Comparative genomics reveals the genomic features of Rhizophagus irregularis, R. cerebriforme, R. diaphanum and Gigaspora rosea, and their symbiotic lifestyle signature.</title>
        <authorList>
            <person name="Morin E."/>
            <person name="San Clemente H."/>
            <person name="Chen E.C.H."/>
            <person name="De La Providencia I."/>
            <person name="Hainaut M."/>
            <person name="Kuo A."/>
            <person name="Kohler A."/>
            <person name="Murat C."/>
            <person name="Tang N."/>
            <person name="Roy S."/>
            <person name="Loubradou J."/>
            <person name="Henrissat B."/>
            <person name="Grigoriev I.V."/>
            <person name="Corradi N."/>
            <person name="Roux C."/>
            <person name="Martin F.M."/>
        </authorList>
    </citation>
    <scope>NUCLEOTIDE SEQUENCE [LARGE SCALE GENOMIC DNA]</scope>
    <source>
        <strain evidence="1 2">DAOM 227022</strain>
    </source>
</reference>
<keyword evidence="2" id="KW-1185">Reference proteome</keyword>
<name>A0A397SWS4_9GLOM</name>
<comment type="caution">
    <text evidence="1">The sequence shown here is derived from an EMBL/GenBank/DDBJ whole genome shotgun (WGS) entry which is preliminary data.</text>
</comment>
<dbReference type="Proteomes" id="UP000265703">
    <property type="component" value="Unassembled WGS sequence"/>
</dbReference>
<sequence>MDVYVCTNNIKCDKHESRDLEFCTQNIQKWCKICSEVLYFNQVITKYKFDLNNYEKQKII</sequence>
<feature type="non-terminal residue" evidence="1">
    <location>
        <position position="60"/>
    </location>
</feature>
<gene>
    <name evidence="1" type="ORF">C1645_772342</name>
</gene>